<dbReference type="RefSeq" id="WP_032125243.1">
    <property type="nucleotide sequence ID" value="NZ_LN879502.1"/>
</dbReference>
<evidence type="ECO:0008006" key="3">
    <source>
        <dbReference type="Google" id="ProtNLM"/>
    </source>
</evidence>
<evidence type="ECO:0000313" key="1">
    <source>
        <dbReference type="EMBL" id="CUI16329.1"/>
    </source>
</evidence>
<name>A0A0U5J8C3_9BACT</name>
<dbReference type="AlphaFoldDB" id="A0A0U5J8C3"/>
<keyword evidence="2" id="KW-1185">Reference proteome</keyword>
<dbReference type="EMBL" id="LN879502">
    <property type="protein sequence ID" value="CUI16329.1"/>
    <property type="molecule type" value="Genomic_DNA"/>
</dbReference>
<dbReference type="CDD" id="cd17033">
    <property type="entry name" value="DR1245-like"/>
    <property type="match status" value="1"/>
</dbReference>
<dbReference type="Pfam" id="PF10722">
    <property type="entry name" value="YbjN"/>
    <property type="match status" value="1"/>
</dbReference>
<protein>
    <recommendedName>
        <fullName evidence="3">Type III secretion chaperone SycE</fullName>
    </recommendedName>
</protein>
<evidence type="ECO:0000313" key="2">
    <source>
        <dbReference type="Proteomes" id="UP000069902"/>
    </source>
</evidence>
<gene>
    <name evidence="1" type="ORF">PNK_0703</name>
</gene>
<dbReference type="InParanoid" id="A0A0U5J8C3"/>
<proteinExistence type="predicted"/>
<dbReference type="KEGG" id="pnl:PNK_0703"/>
<organism evidence="1 2">
    <name type="scientific">Candidatus Protochlamydia naegleriophila</name>
    <dbReference type="NCBI Taxonomy" id="389348"/>
    <lineage>
        <taxon>Bacteria</taxon>
        <taxon>Pseudomonadati</taxon>
        <taxon>Chlamydiota</taxon>
        <taxon>Chlamydiia</taxon>
        <taxon>Parachlamydiales</taxon>
        <taxon>Parachlamydiaceae</taxon>
        <taxon>Candidatus Protochlamydia</taxon>
    </lineage>
</organism>
<dbReference type="PATRIC" id="fig|389348.3.peg.769"/>
<reference evidence="2" key="1">
    <citation type="submission" date="2015-09" db="EMBL/GenBank/DDBJ databases">
        <authorList>
            <person name="Bertelli C."/>
        </authorList>
    </citation>
    <scope>NUCLEOTIDE SEQUENCE [LARGE SCALE GENOMIC DNA]</scope>
    <source>
        <strain evidence="2">KNic</strain>
    </source>
</reference>
<dbReference type="InterPro" id="IPR019660">
    <property type="entry name" value="Put_sensory_transdc_reg_YbjN"/>
</dbReference>
<accession>A0A0U5J8C3</accession>
<dbReference type="STRING" id="389348.PNK_0703"/>
<sequence>MINMTPEALLAFMQKNKYEADIQSETQQVYTILKVSQKEYPLFLRVFDDGHLLQMLAFIPCQLERNVVPDMARLLHLLNKELDVPGFGMDETAGVVFYRLMLPTPNKKIDGELLLAFLKTVEHVCQMFATPIEAVGFGQTTLDEILEKAQEMDQGK</sequence>
<dbReference type="Proteomes" id="UP000069902">
    <property type="component" value="Chromosome cPNK"/>
</dbReference>